<evidence type="ECO:0000256" key="4">
    <source>
        <dbReference type="ARBA" id="ARBA00023125"/>
    </source>
</evidence>
<dbReference type="InterPro" id="IPR036953">
    <property type="entry name" value="GreA/GreB_C_sf"/>
</dbReference>
<dbReference type="InterPro" id="IPR001437">
    <property type="entry name" value="Tscrpt_elong_fac_GreA/B_C"/>
</dbReference>
<sequence>MKIEALLDELRQEFNKLEREFRQELPKKIQAARELGDLRENGEYETIKDRQGFVKARMAFLQQRIAEISKIDLRAIPKDRVALGSTVHLIDEETGTETVYTLVFPELMDSSRGWISVASPIGRSLIGKQEGDRVVMTTPGGTKAFEMMKLLTLHETLQGHSNGTGS</sequence>
<evidence type="ECO:0000256" key="5">
    <source>
        <dbReference type="ARBA" id="ARBA00023163"/>
    </source>
</evidence>
<dbReference type="Pfam" id="PF01272">
    <property type="entry name" value="GreA_GreB"/>
    <property type="match status" value="1"/>
</dbReference>
<dbReference type="PANTHER" id="PTHR30437:SF4">
    <property type="entry name" value="TRANSCRIPTION ELONGATION FACTOR GREA"/>
    <property type="match status" value="1"/>
</dbReference>
<dbReference type="InterPro" id="IPR018151">
    <property type="entry name" value="TF_GreA/GreB_CS"/>
</dbReference>
<accession>A0A564ZIX1</accession>
<protein>
    <recommendedName>
        <fullName evidence="2">Transcription elongation factor GreA</fullName>
    </recommendedName>
    <alternativeName>
        <fullName evidence="6">Transcript cleavage factor GreA</fullName>
    </alternativeName>
</protein>
<dbReference type="EMBL" id="CABIKM010000019">
    <property type="protein sequence ID" value="VUZ84837.1"/>
    <property type="molecule type" value="Genomic_DNA"/>
</dbReference>
<dbReference type="SUPFAM" id="SSF46557">
    <property type="entry name" value="GreA transcript cleavage protein, N-terminal domain"/>
    <property type="match status" value="1"/>
</dbReference>
<evidence type="ECO:0000313" key="10">
    <source>
        <dbReference type="Proteomes" id="UP000334340"/>
    </source>
</evidence>
<dbReference type="FunFam" id="1.10.287.180:FF:000001">
    <property type="entry name" value="Transcription elongation factor GreA"/>
    <property type="match status" value="1"/>
</dbReference>
<dbReference type="PROSITE" id="PS00830">
    <property type="entry name" value="GREAB_2"/>
    <property type="match status" value="1"/>
</dbReference>
<keyword evidence="4" id="KW-0238">DNA-binding</keyword>
<organism evidence="9 10">
    <name type="scientific">Candidatus Methylomirabilis lanthanidiphila</name>
    <dbReference type="NCBI Taxonomy" id="2211376"/>
    <lineage>
        <taxon>Bacteria</taxon>
        <taxon>Candidatus Methylomirabilota</taxon>
        <taxon>Candidatus Methylomirabilia</taxon>
        <taxon>Candidatus Methylomirabilales</taxon>
        <taxon>Candidatus Methylomirabilaceae</taxon>
        <taxon>Candidatus Methylomirabilis</taxon>
    </lineage>
</organism>
<evidence type="ECO:0000256" key="1">
    <source>
        <dbReference type="ARBA" id="ARBA00008213"/>
    </source>
</evidence>
<dbReference type="PIRSF" id="PIRSF006092">
    <property type="entry name" value="GreA_GreB"/>
    <property type="match status" value="1"/>
</dbReference>
<evidence type="ECO:0000259" key="7">
    <source>
        <dbReference type="Pfam" id="PF01272"/>
    </source>
</evidence>
<evidence type="ECO:0000256" key="2">
    <source>
        <dbReference type="ARBA" id="ARBA00013729"/>
    </source>
</evidence>
<dbReference type="AlphaFoldDB" id="A0A564ZIX1"/>
<dbReference type="InterPro" id="IPR023459">
    <property type="entry name" value="Tscrpt_elong_fac_GreA/B_fam"/>
</dbReference>
<proteinExistence type="inferred from homology"/>
<dbReference type="Proteomes" id="UP000334340">
    <property type="component" value="Unassembled WGS sequence"/>
</dbReference>
<evidence type="ECO:0000256" key="3">
    <source>
        <dbReference type="ARBA" id="ARBA00023015"/>
    </source>
</evidence>
<evidence type="ECO:0000313" key="9">
    <source>
        <dbReference type="EMBL" id="VUZ84837.1"/>
    </source>
</evidence>
<reference evidence="9 10" key="1">
    <citation type="submission" date="2019-07" db="EMBL/GenBank/DDBJ databases">
        <authorList>
            <person name="Cremers G."/>
        </authorList>
    </citation>
    <scope>NUCLEOTIDE SEQUENCE [LARGE SCALE GENOMIC DNA]</scope>
</reference>
<dbReference type="InterPro" id="IPR022691">
    <property type="entry name" value="Tscrpt_elong_fac_GreA/B_N"/>
</dbReference>
<keyword evidence="10" id="KW-1185">Reference proteome</keyword>
<dbReference type="Gene3D" id="1.10.287.180">
    <property type="entry name" value="Transcription elongation factor, GreA/GreB, N-terminal domain"/>
    <property type="match status" value="1"/>
</dbReference>
<keyword evidence="3" id="KW-0805">Transcription regulation</keyword>
<keyword evidence="5" id="KW-0804">Transcription</keyword>
<name>A0A564ZIX1_9BACT</name>
<keyword evidence="9" id="KW-0648">Protein biosynthesis</keyword>
<dbReference type="GO" id="GO:0006354">
    <property type="term" value="P:DNA-templated transcription elongation"/>
    <property type="evidence" value="ECO:0007669"/>
    <property type="project" value="TreeGrafter"/>
</dbReference>
<feature type="domain" description="Transcription elongation factor GreA/GreB C-terminal" evidence="7">
    <location>
        <begin position="77"/>
        <end position="149"/>
    </location>
</feature>
<dbReference type="GO" id="GO:0003746">
    <property type="term" value="F:translation elongation factor activity"/>
    <property type="evidence" value="ECO:0007669"/>
    <property type="project" value="UniProtKB-KW"/>
</dbReference>
<dbReference type="GO" id="GO:0032784">
    <property type="term" value="P:regulation of DNA-templated transcription elongation"/>
    <property type="evidence" value="ECO:0007669"/>
    <property type="project" value="InterPro"/>
</dbReference>
<dbReference type="PANTHER" id="PTHR30437">
    <property type="entry name" value="TRANSCRIPTION ELONGATION FACTOR GREA"/>
    <property type="match status" value="1"/>
</dbReference>
<feature type="domain" description="Transcription elongation factor GreA/GreB N-terminal" evidence="8">
    <location>
        <begin position="7"/>
        <end position="67"/>
    </location>
</feature>
<gene>
    <name evidence="9" type="ORF">MELA_01211</name>
</gene>
<evidence type="ECO:0000259" key="8">
    <source>
        <dbReference type="Pfam" id="PF03449"/>
    </source>
</evidence>
<dbReference type="SUPFAM" id="SSF54534">
    <property type="entry name" value="FKBP-like"/>
    <property type="match status" value="1"/>
</dbReference>
<keyword evidence="9" id="KW-0251">Elongation factor</keyword>
<dbReference type="Pfam" id="PF03449">
    <property type="entry name" value="GreA_GreB_N"/>
    <property type="match status" value="1"/>
</dbReference>
<dbReference type="GO" id="GO:0003677">
    <property type="term" value="F:DNA binding"/>
    <property type="evidence" value="ECO:0007669"/>
    <property type="project" value="UniProtKB-KW"/>
</dbReference>
<evidence type="ECO:0000256" key="6">
    <source>
        <dbReference type="ARBA" id="ARBA00030776"/>
    </source>
</evidence>
<dbReference type="GO" id="GO:0070063">
    <property type="term" value="F:RNA polymerase binding"/>
    <property type="evidence" value="ECO:0007669"/>
    <property type="project" value="InterPro"/>
</dbReference>
<dbReference type="Gene3D" id="3.10.50.30">
    <property type="entry name" value="Transcription elongation factor, GreA/GreB, C-terminal domain"/>
    <property type="match status" value="1"/>
</dbReference>
<dbReference type="InterPro" id="IPR036805">
    <property type="entry name" value="Tscrpt_elong_fac_GreA/B_N_sf"/>
</dbReference>
<comment type="similarity">
    <text evidence="1">Belongs to the GreA/GreB family.</text>
</comment>